<dbReference type="PROSITE" id="PS51819">
    <property type="entry name" value="VOC"/>
    <property type="match status" value="1"/>
</dbReference>
<keyword evidence="3" id="KW-1185">Reference proteome</keyword>
<dbReference type="OrthoDB" id="9804907at2"/>
<feature type="domain" description="VOC" evidence="1">
    <location>
        <begin position="18"/>
        <end position="140"/>
    </location>
</feature>
<organism evidence="2 3">
    <name type="scientific">Asticcacaulis taihuensis</name>
    <dbReference type="NCBI Taxonomy" id="260084"/>
    <lineage>
        <taxon>Bacteria</taxon>
        <taxon>Pseudomonadati</taxon>
        <taxon>Pseudomonadota</taxon>
        <taxon>Alphaproteobacteria</taxon>
        <taxon>Caulobacterales</taxon>
        <taxon>Caulobacteraceae</taxon>
        <taxon>Asticcacaulis</taxon>
    </lineage>
</organism>
<dbReference type="Gene3D" id="3.10.180.10">
    <property type="entry name" value="2,3-Dihydroxybiphenyl 1,2-Dioxygenase, domain 1"/>
    <property type="match status" value="1"/>
</dbReference>
<reference evidence="3" key="1">
    <citation type="submission" date="2016-10" db="EMBL/GenBank/DDBJ databases">
        <authorList>
            <person name="Varghese N."/>
            <person name="Submissions S."/>
        </authorList>
    </citation>
    <scope>NUCLEOTIDE SEQUENCE [LARGE SCALE GENOMIC DNA]</scope>
    <source>
        <strain evidence="3">CGMCC 1.3431</strain>
    </source>
</reference>
<proteinExistence type="predicted"/>
<dbReference type="EMBL" id="FMTS01000001">
    <property type="protein sequence ID" value="SCW30285.1"/>
    <property type="molecule type" value="Genomic_DNA"/>
</dbReference>
<dbReference type="SUPFAM" id="SSF54593">
    <property type="entry name" value="Glyoxalase/Bleomycin resistance protein/Dihydroxybiphenyl dioxygenase"/>
    <property type="match status" value="1"/>
</dbReference>
<dbReference type="InterPro" id="IPR004360">
    <property type="entry name" value="Glyas_Fos-R_dOase_dom"/>
</dbReference>
<name>A0A1G4PDP2_9CAUL</name>
<evidence type="ECO:0000313" key="2">
    <source>
        <dbReference type="EMBL" id="SCW30285.1"/>
    </source>
</evidence>
<dbReference type="STRING" id="260084.SAMN02927928_0276"/>
<dbReference type="CDD" id="cd06587">
    <property type="entry name" value="VOC"/>
    <property type="match status" value="1"/>
</dbReference>
<accession>A0A1G4PDP2</accession>
<evidence type="ECO:0000259" key="1">
    <source>
        <dbReference type="PROSITE" id="PS51819"/>
    </source>
</evidence>
<dbReference type="InterPro" id="IPR037523">
    <property type="entry name" value="VOC_core"/>
</dbReference>
<dbReference type="InterPro" id="IPR029068">
    <property type="entry name" value="Glyas_Bleomycin-R_OHBP_Dase"/>
</dbReference>
<protein>
    <submittedName>
        <fullName evidence="2">Glyoxalase-like domain-containing protein</fullName>
    </submittedName>
</protein>
<sequence length="142" mass="15453">MLGLNLTKSAPAGPLPLRDATPMGFLAVSDFDQARAFYEGILGLTVFSRDEYALVLRSGSTLIPLTKPPQLHVAPYTVFGFQVTNIDDKVFAMTALDIKFELYDWLGAAQTPHGVWTAPGGDKVAWFKDPDGNLLSISEHKA</sequence>
<dbReference type="Proteomes" id="UP000199150">
    <property type="component" value="Unassembled WGS sequence"/>
</dbReference>
<evidence type="ECO:0000313" key="3">
    <source>
        <dbReference type="Proteomes" id="UP000199150"/>
    </source>
</evidence>
<gene>
    <name evidence="2" type="ORF">SAMN02927928_0276</name>
</gene>
<dbReference type="RefSeq" id="WP_139159587.1">
    <property type="nucleotide sequence ID" value="NZ_CBCRYE010000001.1"/>
</dbReference>
<dbReference type="Pfam" id="PF00903">
    <property type="entry name" value="Glyoxalase"/>
    <property type="match status" value="1"/>
</dbReference>
<dbReference type="AlphaFoldDB" id="A0A1G4PDP2"/>